<feature type="region of interest" description="Disordered" evidence="1">
    <location>
        <begin position="50"/>
        <end position="111"/>
    </location>
</feature>
<feature type="compositionally biased region" description="Low complexity" evidence="1">
    <location>
        <begin position="81"/>
        <end position="91"/>
    </location>
</feature>
<dbReference type="InParanoid" id="A0A1V9XCA8"/>
<organism evidence="2 3">
    <name type="scientific">Tropilaelaps mercedesae</name>
    <dbReference type="NCBI Taxonomy" id="418985"/>
    <lineage>
        <taxon>Eukaryota</taxon>
        <taxon>Metazoa</taxon>
        <taxon>Ecdysozoa</taxon>
        <taxon>Arthropoda</taxon>
        <taxon>Chelicerata</taxon>
        <taxon>Arachnida</taxon>
        <taxon>Acari</taxon>
        <taxon>Parasitiformes</taxon>
        <taxon>Mesostigmata</taxon>
        <taxon>Gamasina</taxon>
        <taxon>Dermanyssoidea</taxon>
        <taxon>Laelapidae</taxon>
        <taxon>Tropilaelaps</taxon>
    </lineage>
</organism>
<evidence type="ECO:0000313" key="2">
    <source>
        <dbReference type="EMBL" id="OQR71056.1"/>
    </source>
</evidence>
<name>A0A1V9XCA8_9ACAR</name>
<evidence type="ECO:0000256" key="1">
    <source>
        <dbReference type="SAM" id="MobiDB-lite"/>
    </source>
</evidence>
<accession>A0A1V9XCA8</accession>
<dbReference type="Proteomes" id="UP000192247">
    <property type="component" value="Unassembled WGS sequence"/>
</dbReference>
<gene>
    <name evidence="2" type="ORF">BIW11_11234</name>
</gene>
<dbReference type="AlphaFoldDB" id="A0A1V9XCA8"/>
<feature type="compositionally biased region" description="Polar residues" evidence="1">
    <location>
        <begin position="92"/>
        <end position="109"/>
    </location>
</feature>
<feature type="compositionally biased region" description="Basic and acidic residues" evidence="1">
    <location>
        <begin position="23"/>
        <end position="32"/>
    </location>
</feature>
<sequence length="128" mass="13586">MNGGCTPETVSADQATSQTNDAHVNRRLDPQRVIRHRSAGSLSAMEALAMAEATRSGSRLYPSDTEDSAASDMDSDRAASMDRSSMAPSRSKGTFTRPRNTHLSPTATDGSEPYVVEVNLPCSVLIAA</sequence>
<keyword evidence="3" id="KW-1185">Reference proteome</keyword>
<proteinExistence type="predicted"/>
<evidence type="ECO:0000313" key="3">
    <source>
        <dbReference type="Proteomes" id="UP000192247"/>
    </source>
</evidence>
<protein>
    <submittedName>
        <fullName evidence="2">Uncharacterized protein</fullName>
    </submittedName>
</protein>
<feature type="compositionally biased region" description="Polar residues" evidence="1">
    <location>
        <begin position="8"/>
        <end position="22"/>
    </location>
</feature>
<dbReference type="EMBL" id="MNPL01015463">
    <property type="protein sequence ID" value="OQR71056.1"/>
    <property type="molecule type" value="Genomic_DNA"/>
</dbReference>
<feature type="region of interest" description="Disordered" evidence="1">
    <location>
        <begin position="1"/>
        <end position="32"/>
    </location>
</feature>
<comment type="caution">
    <text evidence="2">The sequence shown here is derived from an EMBL/GenBank/DDBJ whole genome shotgun (WGS) entry which is preliminary data.</text>
</comment>
<reference evidence="2 3" key="1">
    <citation type="journal article" date="2017" name="Gigascience">
        <title>Draft genome of the honey bee ectoparasitic mite, Tropilaelaps mercedesae, is shaped by the parasitic life history.</title>
        <authorList>
            <person name="Dong X."/>
            <person name="Armstrong S.D."/>
            <person name="Xia D."/>
            <person name="Makepeace B.L."/>
            <person name="Darby A.C."/>
            <person name="Kadowaki T."/>
        </authorList>
    </citation>
    <scope>NUCLEOTIDE SEQUENCE [LARGE SCALE GENOMIC DNA]</scope>
    <source>
        <strain evidence="2">Wuxi-XJTLU</strain>
    </source>
</reference>